<proteinExistence type="inferred from homology"/>
<dbReference type="PIRSF" id="PIRSF000443">
    <property type="entry name" value="Homoser_Ac_trans"/>
    <property type="match status" value="1"/>
</dbReference>
<organism evidence="4 5">
    <name type="scientific">Lachancea dasiensis</name>
    <dbReference type="NCBI Taxonomy" id="1072105"/>
    <lineage>
        <taxon>Eukaryota</taxon>
        <taxon>Fungi</taxon>
        <taxon>Dikarya</taxon>
        <taxon>Ascomycota</taxon>
        <taxon>Saccharomycotina</taxon>
        <taxon>Saccharomycetes</taxon>
        <taxon>Saccharomycetales</taxon>
        <taxon>Saccharomycetaceae</taxon>
        <taxon>Lachancea</taxon>
    </lineage>
</organism>
<dbReference type="PANTHER" id="PTHR32268">
    <property type="entry name" value="HOMOSERINE O-ACETYLTRANSFERASE"/>
    <property type="match status" value="1"/>
</dbReference>
<name>A0A1G4JMC0_9SACH</name>
<feature type="active site" evidence="2">
    <location>
        <position position="513"/>
    </location>
</feature>
<dbReference type="GO" id="GO:0009092">
    <property type="term" value="P:homoserine metabolic process"/>
    <property type="evidence" value="ECO:0007669"/>
    <property type="project" value="TreeGrafter"/>
</dbReference>
<gene>
    <name evidence="4" type="ORF">LADA_0F12002G</name>
</gene>
<dbReference type="InterPro" id="IPR000073">
    <property type="entry name" value="AB_hydrolase_1"/>
</dbReference>
<dbReference type="GO" id="GO:0004414">
    <property type="term" value="F:homoserine O-acetyltransferase activity"/>
    <property type="evidence" value="ECO:0007669"/>
    <property type="project" value="TreeGrafter"/>
</dbReference>
<dbReference type="GO" id="GO:0005739">
    <property type="term" value="C:mitochondrion"/>
    <property type="evidence" value="ECO:0007669"/>
    <property type="project" value="TreeGrafter"/>
</dbReference>
<evidence type="ECO:0000256" key="2">
    <source>
        <dbReference type="PIRSR" id="PIRSR000443-1"/>
    </source>
</evidence>
<dbReference type="InterPro" id="IPR029058">
    <property type="entry name" value="AB_hydrolase_fold"/>
</dbReference>
<dbReference type="AlphaFoldDB" id="A0A1G4JMC0"/>
<dbReference type="STRING" id="1266660.A0A1G4JMC0"/>
<reference evidence="4 5" key="1">
    <citation type="submission" date="2016-03" db="EMBL/GenBank/DDBJ databases">
        <authorList>
            <person name="Devillers H."/>
        </authorList>
    </citation>
    <scope>NUCLEOTIDE SEQUENCE [LARGE SCALE GENOMIC DNA]</scope>
    <source>
        <strain evidence="4">CBS 10888</strain>
    </source>
</reference>
<evidence type="ECO:0000256" key="1">
    <source>
        <dbReference type="ARBA" id="ARBA00006886"/>
    </source>
</evidence>
<comment type="similarity">
    <text evidence="1">Belongs to the AB hydrolase superfamily. MetX family.</text>
</comment>
<dbReference type="NCBIfam" id="TIGR01392">
    <property type="entry name" value="homoserO_Ac_trn"/>
    <property type="match status" value="1"/>
</dbReference>
<sequence length="535" mass="60089">MIKCVWLLSTNAAASQQPKWAIQELELNGCYSSQLVDRKMMSPRLRSVARWSSPILKDGFHQLATLRSRSSNPAMEFPCLDKMDQLSAQLRNKPASCSSGDATSSPSNEPVYGKVRSGFKVFKSNEPLFLDYGGVLPKFQIAYETWGTLNSDRSNAILIHTGLSASSHAKSSSDNPQPGWWEKFIGPGNIMLDTNKFFVICTNVLGGCYGSTGPSSPDPADGSPYATRFPMLSIQDIIRGQQRLVKEHLGIHALYASVGCSMGGMQSLAYAQQFPELVEKVVTVSACARSHPSSIAMRHAQRQVLMADQHWARGFYYPNAQDPHKILPHVGMKLAREIATVTYRSGPEWESRFGTERLNDERSPVLCPDFLIETYLDHQGEKFSLEYDANSFLYLSKTMDLFDLSQSHQNRSERKRAEAMRMYERKDLHDQPAKLCDEPYEPTKKRRSTTVEQAREDLKKGMEPIKGKDILVVGVKSDGLFPYWQQREIADLLDNGEQVKHVELDESQSLFGHDTFLLDLENVGGSIGKFLNKDL</sequence>
<dbReference type="Pfam" id="PF00561">
    <property type="entry name" value="Abhydrolase_1"/>
    <property type="match status" value="1"/>
</dbReference>
<keyword evidence="5" id="KW-1185">Reference proteome</keyword>
<feature type="domain" description="AB hydrolase-1" evidence="3">
    <location>
        <begin position="156"/>
        <end position="495"/>
    </location>
</feature>
<dbReference type="PANTHER" id="PTHR32268:SF16">
    <property type="entry name" value="SERINE O-SUCCINYLTRANSFERASE"/>
    <property type="match status" value="1"/>
</dbReference>
<dbReference type="EMBL" id="LT598458">
    <property type="protein sequence ID" value="SCU91782.1"/>
    <property type="molecule type" value="Genomic_DNA"/>
</dbReference>
<evidence type="ECO:0000313" key="5">
    <source>
        <dbReference type="Proteomes" id="UP000190274"/>
    </source>
</evidence>
<feature type="active site" evidence="2">
    <location>
        <position position="478"/>
    </location>
</feature>
<dbReference type="GO" id="GO:0006535">
    <property type="term" value="P:cysteine biosynthetic process from serine"/>
    <property type="evidence" value="ECO:0007669"/>
    <property type="project" value="TreeGrafter"/>
</dbReference>
<protein>
    <submittedName>
        <fullName evidence="4">LADA_0F12002g1_1</fullName>
    </submittedName>
</protein>
<dbReference type="HAMAP" id="MF_00296">
    <property type="entry name" value="MetX_acyltransf"/>
    <property type="match status" value="1"/>
</dbReference>
<dbReference type="GO" id="GO:0009086">
    <property type="term" value="P:methionine biosynthetic process"/>
    <property type="evidence" value="ECO:0007669"/>
    <property type="project" value="TreeGrafter"/>
</dbReference>
<dbReference type="InterPro" id="IPR008220">
    <property type="entry name" value="HAT_MetX-like"/>
</dbReference>
<feature type="active site" description="Nucleophile" evidence="2">
    <location>
        <position position="261"/>
    </location>
</feature>
<accession>A0A1G4JMC0</accession>
<dbReference type="OrthoDB" id="444135at2759"/>
<dbReference type="Proteomes" id="UP000190274">
    <property type="component" value="Chromosome F"/>
</dbReference>
<evidence type="ECO:0000313" key="4">
    <source>
        <dbReference type="EMBL" id="SCU91782.1"/>
    </source>
</evidence>
<dbReference type="SUPFAM" id="SSF53474">
    <property type="entry name" value="alpha/beta-Hydrolases"/>
    <property type="match status" value="1"/>
</dbReference>
<evidence type="ECO:0000259" key="3">
    <source>
        <dbReference type="Pfam" id="PF00561"/>
    </source>
</evidence>
<dbReference type="NCBIfam" id="NF001209">
    <property type="entry name" value="PRK00175.1"/>
    <property type="match status" value="1"/>
</dbReference>
<dbReference type="GO" id="GO:0009001">
    <property type="term" value="F:serine O-acetyltransferase activity"/>
    <property type="evidence" value="ECO:0007669"/>
    <property type="project" value="TreeGrafter"/>
</dbReference>
<dbReference type="Gene3D" id="3.40.50.1820">
    <property type="entry name" value="alpha/beta hydrolase"/>
    <property type="match status" value="1"/>
</dbReference>